<dbReference type="GO" id="GO:0005886">
    <property type="term" value="C:plasma membrane"/>
    <property type="evidence" value="ECO:0007669"/>
    <property type="project" value="UniProtKB-SubCell"/>
</dbReference>
<dbReference type="AlphaFoldDB" id="J0ZQV5"/>
<dbReference type="InterPro" id="IPR000515">
    <property type="entry name" value="MetI-like"/>
</dbReference>
<dbReference type="HOGENOM" id="CLU_046113_2_2_5"/>
<reference evidence="9 10" key="1">
    <citation type="submission" date="2012-03" db="EMBL/GenBank/DDBJ databases">
        <title>The Genome Sequence of Bartonella tamiae Th239.</title>
        <authorList>
            <consortium name="The Broad Institute Genome Sequencing Platform"/>
            <consortium name="The Broad Institute Genome Sequencing Center for Infectious Disease"/>
            <person name="Feldgarden M."/>
            <person name="Kirby J."/>
            <person name="Kosoy M."/>
            <person name="Birtles R."/>
            <person name="Probert W.S."/>
            <person name="Chiaraviglio L."/>
            <person name="Young S.K."/>
            <person name="Zeng Q."/>
            <person name="Gargeya S."/>
            <person name="Fitzgerald M."/>
            <person name="Haas B."/>
            <person name="Abouelleil A."/>
            <person name="Alvarado L."/>
            <person name="Arachchi H.M."/>
            <person name="Berlin A."/>
            <person name="Chapman S.B."/>
            <person name="Gearin G."/>
            <person name="Goldberg J."/>
            <person name="Griggs A."/>
            <person name="Gujja S."/>
            <person name="Hansen M."/>
            <person name="Heiman D."/>
            <person name="Howarth C."/>
            <person name="Larimer J."/>
            <person name="Lui A."/>
            <person name="MacDonald P.J.P."/>
            <person name="McCowen C."/>
            <person name="Montmayeur A."/>
            <person name="Murphy C."/>
            <person name="Neiman D."/>
            <person name="Pearson M."/>
            <person name="Priest M."/>
            <person name="Roberts A."/>
            <person name="Saif S."/>
            <person name="Shea T."/>
            <person name="Sisk P."/>
            <person name="Stolte C."/>
            <person name="Sykes S."/>
            <person name="Wortman J."/>
            <person name="Nusbaum C."/>
            <person name="Birren B."/>
        </authorList>
    </citation>
    <scope>NUCLEOTIDE SEQUENCE [LARGE SCALE GENOMIC DNA]</scope>
    <source>
        <strain evidence="9 10">Th239</strain>
    </source>
</reference>
<feature type="transmembrane region" description="Helical" evidence="7">
    <location>
        <begin position="20"/>
        <end position="47"/>
    </location>
</feature>
<keyword evidence="3" id="KW-1003">Cell membrane</keyword>
<feature type="transmembrane region" description="Helical" evidence="7">
    <location>
        <begin position="228"/>
        <end position="251"/>
    </location>
</feature>
<protein>
    <recommendedName>
        <fullName evidence="8">ABC transmembrane type-1 domain-containing protein</fullName>
    </recommendedName>
</protein>
<dbReference type="PROSITE" id="PS50928">
    <property type="entry name" value="ABC_TM1"/>
    <property type="match status" value="1"/>
</dbReference>
<dbReference type="Proteomes" id="UP000008952">
    <property type="component" value="Unassembled WGS sequence"/>
</dbReference>
<evidence type="ECO:0000313" key="10">
    <source>
        <dbReference type="Proteomes" id="UP000008952"/>
    </source>
</evidence>
<evidence type="ECO:0000256" key="7">
    <source>
        <dbReference type="RuleBase" id="RU363032"/>
    </source>
</evidence>
<accession>J0ZQV5</accession>
<feature type="domain" description="ABC transmembrane type-1" evidence="8">
    <location>
        <begin position="71"/>
        <end position="251"/>
    </location>
</feature>
<dbReference type="Gene3D" id="1.10.3720.10">
    <property type="entry name" value="MetI-like"/>
    <property type="match status" value="1"/>
</dbReference>
<evidence type="ECO:0000256" key="3">
    <source>
        <dbReference type="ARBA" id="ARBA00022475"/>
    </source>
</evidence>
<dbReference type="PANTHER" id="PTHR30151">
    <property type="entry name" value="ALKANE SULFONATE ABC TRANSPORTER-RELATED, MEMBRANE SUBUNIT"/>
    <property type="match status" value="1"/>
</dbReference>
<evidence type="ECO:0000256" key="5">
    <source>
        <dbReference type="ARBA" id="ARBA00022989"/>
    </source>
</evidence>
<evidence type="ECO:0000256" key="1">
    <source>
        <dbReference type="ARBA" id="ARBA00004651"/>
    </source>
</evidence>
<dbReference type="GO" id="GO:0055085">
    <property type="term" value="P:transmembrane transport"/>
    <property type="evidence" value="ECO:0007669"/>
    <property type="project" value="InterPro"/>
</dbReference>
<dbReference type="eggNOG" id="COG0600">
    <property type="taxonomic scope" value="Bacteria"/>
</dbReference>
<keyword evidence="10" id="KW-1185">Reference proteome</keyword>
<name>J0ZQV5_9HYPH</name>
<dbReference type="PATRIC" id="fig|1094558.3.peg.431"/>
<comment type="caution">
    <text evidence="9">The sequence shown here is derived from an EMBL/GenBank/DDBJ whole genome shotgun (WGS) entry which is preliminary data.</text>
</comment>
<dbReference type="InterPro" id="IPR035906">
    <property type="entry name" value="MetI-like_sf"/>
</dbReference>
<keyword evidence="6 7" id="KW-0472">Membrane</keyword>
<comment type="subcellular location">
    <subcellularLocation>
        <location evidence="1 7">Cell membrane</location>
        <topology evidence="1 7">Multi-pass membrane protein</topology>
    </subcellularLocation>
</comment>
<feature type="transmembrane region" description="Helical" evidence="7">
    <location>
        <begin position="187"/>
        <end position="208"/>
    </location>
</feature>
<feature type="transmembrane region" description="Helical" evidence="7">
    <location>
        <begin position="78"/>
        <end position="97"/>
    </location>
</feature>
<dbReference type="Pfam" id="PF00528">
    <property type="entry name" value="BPD_transp_1"/>
    <property type="match status" value="1"/>
</dbReference>
<evidence type="ECO:0000259" key="8">
    <source>
        <dbReference type="PROSITE" id="PS50928"/>
    </source>
</evidence>
<organism evidence="9 10">
    <name type="scientific">Bartonella tamiae Th239</name>
    <dbReference type="NCBI Taxonomy" id="1094558"/>
    <lineage>
        <taxon>Bacteria</taxon>
        <taxon>Pseudomonadati</taxon>
        <taxon>Pseudomonadota</taxon>
        <taxon>Alphaproteobacteria</taxon>
        <taxon>Hyphomicrobiales</taxon>
        <taxon>Bartonellaceae</taxon>
        <taxon>Bartonella</taxon>
    </lineage>
</organism>
<keyword evidence="4 7" id="KW-0812">Transmembrane</keyword>
<gene>
    <name evidence="9" type="ORF">ME5_00390</name>
</gene>
<keyword evidence="2 7" id="KW-0813">Transport</keyword>
<evidence type="ECO:0000256" key="6">
    <source>
        <dbReference type="ARBA" id="ARBA00023136"/>
    </source>
</evidence>
<sequence>MIRHHQFKTSFYRREKTYQILSVVAVFIFIVGGIEIYTRISAIPAYILPPPSLVLNELKKLLLSSLFWDNLFVTMKEVVFGFLFAIVLAVVFGVAIAQIKVFQLAFMPYIIAFQTIPTVALAPILLQWFGYGLTSKVIMAALISFFPMLVNIVAGLQSARQQDIQMMKAFGATQIQILMKVKFPASLPFVFTGVGLGIIFALIGAIVAEFIGAQKGLGTMMLQLIESFNIAGMFAVLMVLSLIGVCLHLLVEYAKAKIVFWKE</sequence>
<dbReference type="STRING" id="1094558.ME5_00390"/>
<dbReference type="CDD" id="cd06261">
    <property type="entry name" value="TM_PBP2"/>
    <property type="match status" value="1"/>
</dbReference>
<dbReference type="RefSeq" id="WP_008037947.1">
    <property type="nucleotide sequence ID" value="NZ_JH725147.1"/>
</dbReference>
<evidence type="ECO:0000256" key="4">
    <source>
        <dbReference type="ARBA" id="ARBA00022692"/>
    </source>
</evidence>
<evidence type="ECO:0000313" key="9">
    <source>
        <dbReference type="EMBL" id="EJF91058.1"/>
    </source>
</evidence>
<dbReference type="SUPFAM" id="SSF161098">
    <property type="entry name" value="MetI-like"/>
    <property type="match status" value="1"/>
</dbReference>
<feature type="transmembrane region" description="Helical" evidence="7">
    <location>
        <begin position="137"/>
        <end position="156"/>
    </location>
</feature>
<feature type="transmembrane region" description="Helical" evidence="7">
    <location>
        <begin position="109"/>
        <end position="131"/>
    </location>
</feature>
<dbReference type="OrthoDB" id="9792509at2"/>
<keyword evidence="5 7" id="KW-1133">Transmembrane helix</keyword>
<comment type="similarity">
    <text evidence="7">Belongs to the binding-protein-dependent transport system permease family.</text>
</comment>
<dbReference type="EMBL" id="AIMB01000003">
    <property type="protein sequence ID" value="EJF91058.1"/>
    <property type="molecule type" value="Genomic_DNA"/>
</dbReference>
<proteinExistence type="inferred from homology"/>
<dbReference type="PANTHER" id="PTHR30151:SF20">
    <property type="entry name" value="ABC TRANSPORTER PERMEASE PROTEIN HI_0355-RELATED"/>
    <property type="match status" value="1"/>
</dbReference>
<evidence type="ECO:0000256" key="2">
    <source>
        <dbReference type="ARBA" id="ARBA00022448"/>
    </source>
</evidence>